<dbReference type="PRINTS" id="PR00419">
    <property type="entry name" value="ADXRDTASE"/>
</dbReference>
<dbReference type="AlphaFoldDB" id="A0A8J7TKN5"/>
<evidence type="ECO:0000259" key="2">
    <source>
        <dbReference type="Pfam" id="PF01593"/>
    </source>
</evidence>
<comment type="caution">
    <text evidence="3">The sequence shown here is derived from an EMBL/GenBank/DDBJ whole genome shotgun (WGS) entry which is preliminary data.</text>
</comment>
<dbReference type="Pfam" id="PF01593">
    <property type="entry name" value="Amino_oxidase"/>
    <property type="match status" value="1"/>
</dbReference>
<proteinExistence type="predicted"/>
<evidence type="ECO:0000313" key="3">
    <source>
        <dbReference type="EMBL" id="MBN8659106.1"/>
    </source>
</evidence>
<keyword evidence="1" id="KW-0732">Signal</keyword>
<gene>
    <name evidence="3" type="ORF">J0M35_02000</name>
</gene>
<feature type="signal peptide" evidence="1">
    <location>
        <begin position="1"/>
        <end position="22"/>
    </location>
</feature>
<evidence type="ECO:0000256" key="1">
    <source>
        <dbReference type="SAM" id="SignalP"/>
    </source>
</evidence>
<accession>A0A8J7TKN5</accession>
<dbReference type="GO" id="GO:0016491">
    <property type="term" value="F:oxidoreductase activity"/>
    <property type="evidence" value="ECO:0007669"/>
    <property type="project" value="InterPro"/>
</dbReference>
<dbReference type="PANTHER" id="PTHR16128:SF5">
    <property type="entry name" value="FAD_NAD(P)-BINDING OXIDOREDUCTASE FAMILY PROTEIN"/>
    <property type="match status" value="1"/>
</dbReference>
<evidence type="ECO:0000313" key="4">
    <source>
        <dbReference type="Proteomes" id="UP000664277"/>
    </source>
</evidence>
<feature type="chain" id="PRO_5035212669" evidence="1">
    <location>
        <begin position="23"/>
        <end position="355"/>
    </location>
</feature>
<protein>
    <submittedName>
        <fullName evidence="3">FAD-dependent oxidoreductase</fullName>
    </submittedName>
</protein>
<dbReference type="SUPFAM" id="SSF51905">
    <property type="entry name" value="FAD/NAD(P)-binding domain"/>
    <property type="match status" value="1"/>
</dbReference>
<name>A0A8J7TKN5_9BACT</name>
<dbReference type="InterPro" id="IPR002937">
    <property type="entry name" value="Amino_oxidase"/>
</dbReference>
<dbReference type="InterPro" id="IPR036188">
    <property type="entry name" value="FAD/NAD-bd_sf"/>
</dbReference>
<feature type="domain" description="Amine oxidase" evidence="2">
    <location>
        <begin position="112"/>
        <end position="350"/>
    </location>
</feature>
<dbReference type="PANTHER" id="PTHR16128">
    <property type="entry name" value="FAD/NAD(P)-BINDING OXIDOREDUCTASE FAMILY PROTEIN"/>
    <property type="match status" value="1"/>
</dbReference>
<dbReference type="Pfam" id="PF13450">
    <property type="entry name" value="NAD_binding_8"/>
    <property type="match status" value="1"/>
</dbReference>
<sequence length="355" mass="39164">MAISSKLRVAIVGAGLAGLAVAARLKQAGFDVEVFDKGRFVGGRLASRDRDVNQFDYGAQYFTARDQAFIEFLQPLRSAAVVKPWQGSFVSQSSADSVLSIVDDGKERLVGVPSMRSLAEYIVETNGLKVHTGCRVTSVKRLDLGWSLAFAETESPKDERPKDKLICHGFDYLVLNMPPAQAQVLAPLDLSKFRFTPCIAVMLSFEAPLALPFDGAAFEAESSFFSWIARDSSKPGRPAGERWVLHISGDTAESLWQLSDEALTAEVLAKFQDFSGKFEQEAQGTLPKHTFAKVHRWRYALALKPADKDGEPNQGYLFDRDEKIGYCGDWLHSPRVEGAFLSGHRLASAIRADQR</sequence>
<organism evidence="3 4">
    <name type="scientific">Candidatus Obscuribacter phosphatis</name>
    <dbReference type="NCBI Taxonomy" id="1906157"/>
    <lineage>
        <taxon>Bacteria</taxon>
        <taxon>Bacillati</taxon>
        <taxon>Candidatus Melainabacteria</taxon>
        <taxon>Candidatus Obscuribacterales</taxon>
        <taxon>Candidatus Obscuribacteraceae</taxon>
        <taxon>Candidatus Obscuribacter</taxon>
    </lineage>
</organism>
<dbReference type="Proteomes" id="UP000664277">
    <property type="component" value="Unassembled WGS sequence"/>
</dbReference>
<dbReference type="Gene3D" id="3.50.50.60">
    <property type="entry name" value="FAD/NAD(P)-binding domain"/>
    <property type="match status" value="1"/>
</dbReference>
<reference evidence="3" key="1">
    <citation type="submission" date="2021-02" db="EMBL/GenBank/DDBJ databases">
        <title>Genome-Resolved Metagenomics of a Microbial Community Performing Photosynthetic Biological Nutrient Removal.</title>
        <authorList>
            <person name="Mcdaniel E.A."/>
        </authorList>
    </citation>
    <scope>NUCLEOTIDE SEQUENCE</scope>
    <source>
        <strain evidence="3">UWPOB_OBS1</strain>
    </source>
</reference>
<dbReference type="Gene3D" id="3.90.660.10">
    <property type="match status" value="1"/>
</dbReference>
<dbReference type="EMBL" id="JAFLCK010000002">
    <property type="protein sequence ID" value="MBN8659106.1"/>
    <property type="molecule type" value="Genomic_DNA"/>
</dbReference>